<keyword evidence="2" id="KW-1185">Reference proteome</keyword>
<dbReference type="STRING" id="1122247.GCA_000379865_03468"/>
<gene>
    <name evidence="1" type="ORF">C731_0864</name>
</gene>
<accession>K5BHS8</accession>
<dbReference type="eggNOG" id="ENOG5032YSE">
    <property type="taxonomic scope" value="Bacteria"/>
</dbReference>
<dbReference type="PATRIC" id="fig|1122247.3.peg.830"/>
<evidence type="ECO:0000313" key="2">
    <source>
        <dbReference type="Proteomes" id="UP000006265"/>
    </source>
</evidence>
<organism evidence="1 2">
    <name type="scientific">Mycolicibacterium hassiacum (strain DSM 44199 / CIP 105218 / JCM 12690 / 3849)</name>
    <name type="common">Mycobacterium hassiacum</name>
    <dbReference type="NCBI Taxonomy" id="1122247"/>
    <lineage>
        <taxon>Bacteria</taxon>
        <taxon>Bacillati</taxon>
        <taxon>Actinomycetota</taxon>
        <taxon>Actinomycetes</taxon>
        <taxon>Mycobacteriales</taxon>
        <taxon>Mycobacteriaceae</taxon>
        <taxon>Mycolicibacterium</taxon>
    </lineage>
</organism>
<protein>
    <submittedName>
        <fullName evidence="1">Sigma-70, region 4 family protein</fullName>
    </submittedName>
</protein>
<dbReference type="AlphaFoldDB" id="K5BHS8"/>
<comment type="caution">
    <text evidence="1">The sequence shown here is derived from an EMBL/GenBank/DDBJ whole genome shotgun (WGS) entry which is preliminary data.</text>
</comment>
<evidence type="ECO:0000313" key="1">
    <source>
        <dbReference type="EMBL" id="EKF25121.1"/>
    </source>
</evidence>
<reference evidence="1 2" key="1">
    <citation type="journal article" date="2012" name="J. Bacteriol.">
        <title>Genome sequence of Mycobacterium hassiacum DSM 44199, a rare source of heat-stable mycobacterial proteins.</title>
        <authorList>
            <person name="Tiago I."/>
            <person name="Maranha A."/>
            <person name="Mendes V."/>
            <person name="Alarico S."/>
            <person name="Moynihan P.J."/>
            <person name="Clarke A.J."/>
            <person name="Macedo-Ribeiro S."/>
            <person name="Pereira P.J."/>
            <person name="Empadinhas N."/>
        </authorList>
    </citation>
    <scope>NUCLEOTIDE SEQUENCE [LARGE SCALE GENOMIC DNA]</scope>
    <source>
        <strain evidence="2">DSM 44199 / CIP 105218 / JCM 12690 / 3849</strain>
    </source>
</reference>
<dbReference type="Proteomes" id="UP000006265">
    <property type="component" value="Unassembled WGS sequence"/>
</dbReference>
<dbReference type="RefSeq" id="WP_005625050.1">
    <property type="nucleotide sequence ID" value="NZ_AMRA01000023.1"/>
</dbReference>
<dbReference type="Pfam" id="PF13384">
    <property type="entry name" value="HTH_23"/>
    <property type="match status" value="1"/>
</dbReference>
<dbReference type="OrthoDB" id="3579809at2"/>
<sequence length="66" mass="7369">MTDDEALACTDPAVGLAAVRALQRLHDRLEAVHVANAREQGWSWQDIAAALGMSRQAVHQKYQRRD</sequence>
<proteinExistence type="predicted"/>
<name>K5BHS8_MYCHD</name>
<dbReference type="EMBL" id="AMRA01000023">
    <property type="protein sequence ID" value="EKF25121.1"/>
    <property type="molecule type" value="Genomic_DNA"/>
</dbReference>